<comment type="caution">
    <text evidence="2">The sequence shown here is derived from an EMBL/GenBank/DDBJ whole genome shotgun (WGS) entry which is preliminary data.</text>
</comment>
<evidence type="ECO:0000256" key="1">
    <source>
        <dbReference type="SAM" id="SignalP"/>
    </source>
</evidence>
<protein>
    <recommendedName>
        <fullName evidence="4">VWFA domain-containing protein</fullName>
    </recommendedName>
</protein>
<dbReference type="OrthoDB" id="945646at2"/>
<dbReference type="Proteomes" id="UP000238882">
    <property type="component" value="Unassembled WGS sequence"/>
</dbReference>
<feature type="chain" id="PRO_5015547860" description="VWFA domain-containing protein" evidence="1">
    <location>
        <begin position="21"/>
        <end position="303"/>
    </location>
</feature>
<proteinExistence type="predicted"/>
<reference evidence="2 3" key="1">
    <citation type="submission" date="2016-12" db="EMBL/GenBank/DDBJ databases">
        <title>Trade-off between light-utilization and light-protection in marine flavobacteria.</title>
        <authorList>
            <person name="Kumagai Y."/>
            <person name="Yoshizawa S."/>
            <person name="Kogure K."/>
            <person name="Iwasaki W."/>
        </authorList>
    </citation>
    <scope>NUCLEOTIDE SEQUENCE [LARGE SCALE GENOMIC DNA]</scope>
    <source>
        <strain evidence="2 3">NBRC 108759</strain>
    </source>
</reference>
<keyword evidence="1" id="KW-0732">Signal</keyword>
<gene>
    <name evidence="2" type="ORF">BTO18_01800</name>
</gene>
<dbReference type="AlphaFoldDB" id="A0A2S7WTR1"/>
<sequence>MKKTKTIFPLFILILFFSCAKDSINKKDVDNKNSVITSKNTSTQNLNISFLLDLSDRINPQKYPNESMEFYQRDIAYIKSVSEAFDTHLRNKRVRQMNDKIQLFFDPAPLNENINKISNQLKYNVYKDNINLELLDNIKETYTKKPIEIYDLAIKDNSYVGSDTWRFFKNKIKDFCIEDDHRNILVILTDGYIFHKNTQIKEDNYTSYLTPQIIRKFRLNSSNWEEKIEKEKYGFIPATDHLESLEILVLGINPDKKNSYEQDVIVKYWSNWFKSMKVIKYNIKSAGLPSNMDKIIKDFILAK</sequence>
<evidence type="ECO:0008006" key="4">
    <source>
        <dbReference type="Google" id="ProtNLM"/>
    </source>
</evidence>
<organism evidence="2 3">
    <name type="scientific">Polaribacter porphyrae</name>
    <dbReference type="NCBI Taxonomy" id="1137780"/>
    <lineage>
        <taxon>Bacteria</taxon>
        <taxon>Pseudomonadati</taxon>
        <taxon>Bacteroidota</taxon>
        <taxon>Flavobacteriia</taxon>
        <taxon>Flavobacteriales</taxon>
        <taxon>Flavobacteriaceae</taxon>
    </lineage>
</organism>
<evidence type="ECO:0000313" key="3">
    <source>
        <dbReference type="Proteomes" id="UP000238882"/>
    </source>
</evidence>
<accession>A0A2S7WTR1</accession>
<dbReference type="EMBL" id="MSCN01000001">
    <property type="protein sequence ID" value="PQJ80866.1"/>
    <property type="molecule type" value="Genomic_DNA"/>
</dbReference>
<feature type="signal peptide" evidence="1">
    <location>
        <begin position="1"/>
        <end position="20"/>
    </location>
</feature>
<keyword evidence="3" id="KW-1185">Reference proteome</keyword>
<evidence type="ECO:0000313" key="2">
    <source>
        <dbReference type="EMBL" id="PQJ80866.1"/>
    </source>
</evidence>
<name>A0A2S7WTR1_9FLAO</name>
<dbReference type="RefSeq" id="WP_146106872.1">
    <property type="nucleotide sequence ID" value="NZ_MSCN01000001.1"/>
</dbReference>
<dbReference type="PROSITE" id="PS51257">
    <property type="entry name" value="PROKAR_LIPOPROTEIN"/>
    <property type="match status" value="1"/>
</dbReference>